<dbReference type="Proteomes" id="UP001163115">
    <property type="component" value="Chromosome"/>
</dbReference>
<protein>
    <recommendedName>
        <fullName evidence="3">Minor capsid protein</fullName>
    </recommendedName>
</protein>
<gene>
    <name evidence="1" type="ORF">OW255_00530</name>
</gene>
<accession>A0ABY7ABJ0</accession>
<evidence type="ECO:0008006" key="3">
    <source>
        <dbReference type="Google" id="ProtNLM"/>
    </source>
</evidence>
<organism evidence="1 2">
    <name type="scientific">Lacrimispora xylanolytica</name>
    <dbReference type="NCBI Taxonomy" id="29375"/>
    <lineage>
        <taxon>Bacteria</taxon>
        <taxon>Bacillati</taxon>
        <taxon>Bacillota</taxon>
        <taxon>Clostridia</taxon>
        <taxon>Lachnospirales</taxon>
        <taxon>Lachnospiraceae</taxon>
        <taxon>Lacrimispora</taxon>
    </lineage>
</organism>
<evidence type="ECO:0000313" key="1">
    <source>
        <dbReference type="EMBL" id="WAJ24050.1"/>
    </source>
</evidence>
<reference evidence="1" key="1">
    <citation type="submission" date="2022-11" db="EMBL/GenBank/DDBJ databases">
        <title>Lacrimispora xylanolytica sy1, complete genome.</title>
        <authorList>
            <person name="Choi S."/>
        </authorList>
    </citation>
    <scope>NUCLEOTIDE SEQUENCE</scope>
    <source>
        <strain evidence="1">Sy1</strain>
    </source>
</reference>
<dbReference type="EMBL" id="CP113524">
    <property type="protein sequence ID" value="WAJ24050.1"/>
    <property type="molecule type" value="Genomic_DNA"/>
</dbReference>
<proteinExistence type="predicted"/>
<name>A0ABY7ABJ0_9FIRM</name>
<keyword evidence="2" id="KW-1185">Reference proteome</keyword>
<evidence type="ECO:0000313" key="2">
    <source>
        <dbReference type="Proteomes" id="UP001163115"/>
    </source>
</evidence>
<sequence length="125" mass="14534">MKVNVSVKLDPGKLREIQEAIEPSIQQAVAAVKSDIVSSQVVPKETGELERSVFMKKKSRSKYRIIYDTPYARRLYWHPEFDFRKDKNQNAKGLWLQEYIDGDKKDLFKTAFKARLKVNTKGLIT</sequence>
<dbReference type="RefSeq" id="WP_268115283.1">
    <property type="nucleotide sequence ID" value="NZ_CP113524.1"/>
</dbReference>